<feature type="domain" description="BHLH" evidence="4">
    <location>
        <begin position="32"/>
        <end position="84"/>
    </location>
</feature>
<accession>A0AAD4ND30</accession>
<evidence type="ECO:0000313" key="6">
    <source>
        <dbReference type="Proteomes" id="UP001201812"/>
    </source>
</evidence>
<protein>
    <submittedName>
        <fullName evidence="5">Helix-loop-helix DNA-binding domain-containing protein</fullName>
    </submittedName>
</protein>
<sequence length="91" mass="10940">MSSEVYESENLGEDYRRLSKAEKRKRRRATQKYRSLHASRERIRVESFNRAFAQLRSYLPTFPVDRKLSKIEILRYTIAYISYLNDIGSMK</sequence>
<dbReference type="PANTHER" id="PTHR13864:SF10">
    <property type="entry name" value="HELIX-LOOP-HELIX PROTEIN 2"/>
    <property type="match status" value="1"/>
</dbReference>
<dbReference type="Proteomes" id="UP001201812">
    <property type="component" value="Unassembled WGS sequence"/>
</dbReference>
<dbReference type="InterPro" id="IPR040238">
    <property type="entry name" value="TAL-like"/>
</dbReference>
<evidence type="ECO:0000256" key="1">
    <source>
        <dbReference type="ARBA" id="ARBA00023015"/>
    </source>
</evidence>
<evidence type="ECO:0000313" key="5">
    <source>
        <dbReference type="EMBL" id="KAI1720499.1"/>
    </source>
</evidence>
<dbReference type="EMBL" id="JAKKPZ010000005">
    <property type="protein sequence ID" value="KAI1720499.1"/>
    <property type="molecule type" value="Genomic_DNA"/>
</dbReference>
<dbReference type="InterPro" id="IPR036638">
    <property type="entry name" value="HLH_DNA-bd_sf"/>
</dbReference>
<evidence type="ECO:0000256" key="3">
    <source>
        <dbReference type="ARBA" id="ARBA00023163"/>
    </source>
</evidence>
<comment type="caution">
    <text evidence="5">The sequence shown here is derived from an EMBL/GenBank/DDBJ whole genome shotgun (WGS) entry which is preliminary data.</text>
</comment>
<dbReference type="AlphaFoldDB" id="A0AAD4ND30"/>
<keyword evidence="1" id="KW-0805">Transcription regulation</keyword>
<keyword evidence="2 5" id="KW-0238">DNA-binding</keyword>
<dbReference type="GO" id="GO:0000978">
    <property type="term" value="F:RNA polymerase II cis-regulatory region sequence-specific DNA binding"/>
    <property type="evidence" value="ECO:0007669"/>
    <property type="project" value="TreeGrafter"/>
</dbReference>
<gene>
    <name evidence="5" type="ORF">DdX_04733</name>
</gene>
<proteinExistence type="predicted"/>
<dbReference type="SMART" id="SM00353">
    <property type="entry name" value="HLH"/>
    <property type="match status" value="1"/>
</dbReference>
<dbReference type="SUPFAM" id="SSF47459">
    <property type="entry name" value="HLH, helix-loop-helix DNA-binding domain"/>
    <property type="match status" value="1"/>
</dbReference>
<dbReference type="Gene3D" id="4.10.280.10">
    <property type="entry name" value="Helix-loop-helix DNA-binding domain"/>
    <property type="match status" value="1"/>
</dbReference>
<dbReference type="Pfam" id="PF00010">
    <property type="entry name" value="HLH"/>
    <property type="match status" value="1"/>
</dbReference>
<dbReference type="PROSITE" id="PS50888">
    <property type="entry name" value="BHLH"/>
    <property type="match status" value="1"/>
</dbReference>
<evidence type="ECO:0000256" key="2">
    <source>
        <dbReference type="ARBA" id="ARBA00023125"/>
    </source>
</evidence>
<evidence type="ECO:0000259" key="4">
    <source>
        <dbReference type="PROSITE" id="PS50888"/>
    </source>
</evidence>
<name>A0AAD4ND30_9BILA</name>
<keyword evidence="6" id="KW-1185">Reference proteome</keyword>
<dbReference type="GO" id="GO:0000981">
    <property type="term" value="F:DNA-binding transcription factor activity, RNA polymerase II-specific"/>
    <property type="evidence" value="ECO:0007669"/>
    <property type="project" value="InterPro"/>
</dbReference>
<reference evidence="5" key="1">
    <citation type="submission" date="2022-01" db="EMBL/GenBank/DDBJ databases">
        <title>Genome Sequence Resource for Two Populations of Ditylenchus destructor, the Migratory Endoparasitic Phytonematode.</title>
        <authorList>
            <person name="Zhang H."/>
            <person name="Lin R."/>
            <person name="Xie B."/>
        </authorList>
    </citation>
    <scope>NUCLEOTIDE SEQUENCE</scope>
    <source>
        <strain evidence="5">BazhouSP</strain>
    </source>
</reference>
<dbReference type="InterPro" id="IPR011598">
    <property type="entry name" value="bHLH_dom"/>
</dbReference>
<keyword evidence="3" id="KW-0804">Transcription</keyword>
<dbReference type="GO" id="GO:0046983">
    <property type="term" value="F:protein dimerization activity"/>
    <property type="evidence" value="ECO:0007669"/>
    <property type="project" value="InterPro"/>
</dbReference>
<organism evidence="5 6">
    <name type="scientific">Ditylenchus destructor</name>
    <dbReference type="NCBI Taxonomy" id="166010"/>
    <lineage>
        <taxon>Eukaryota</taxon>
        <taxon>Metazoa</taxon>
        <taxon>Ecdysozoa</taxon>
        <taxon>Nematoda</taxon>
        <taxon>Chromadorea</taxon>
        <taxon>Rhabditida</taxon>
        <taxon>Tylenchina</taxon>
        <taxon>Tylenchomorpha</taxon>
        <taxon>Sphaerularioidea</taxon>
        <taxon>Anguinidae</taxon>
        <taxon>Anguininae</taxon>
        <taxon>Ditylenchus</taxon>
    </lineage>
</organism>
<dbReference type="PANTHER" id="PTHR13864">
    <property type="entry name" value="T-CELL ACUTE LYMPHOCYTIC LEUKEMIA/STEM CELL LEUKEMIA-RELATED"/>
    <property type="match status" value="1"/>
</dbReference>